<dbReference type="Gene3D" id="2.60.40.4270">
    <property type="entry name" value="Listeria-Bacteroides repeat domain"/>
    <property type="match status" value="1"/>
</dbReference>
<dbReference type="InterPro" id="IPR014867">
    <property type="entry name" value="Spore_coat_CotH_CotH2/3/7"/>
</dbReference>
<gene>
    <name evidence="2" type="ORF">H8S44_11240</name>
</gene>
<dbReference type="Pfam" id="PF08757">
    <property type="entry name" value="CotH"/>
    <property type="match status" value="1"/>
</dbReference>
<protein>
    <submittedName>
        <fullName evidence="2">CotH kinase family protein</fullName>
    </submittedName>
</protein>
<evidence type="ECO:0000313" key="3">
    <source>
        <dbReference type="Proteomes" id="UP000649345"/>
    </source>
</evidence>
<dbReference type="AlphaFoldDB" id="A0A923LE03"/>
<reference evidence="2" key="1">
    <citation type="submission" date="2020-08" db="EMBL/GenBank/DDBJ databases">
        <title>Genome public.</title>
        <authorList>
            <person name="Liu C."/>
            <person name="Sun Q."/>
        </authorList>
    </citation>
    <scope>NUCLEOTIDE SEQUENCE</scope>
    <source>
        <strain evidence="2">NSJ-68</strain>
    </source>
</reference>
<name>A0A923LE03_9FIRM</name>
<sequence>MIRRWGKALFFSVLLAGAVCWLEGHEIRTEEHALFAVGVTAENGAEEEIECWQNPYTEEYYVFLPSYGEEQGYRLCLNKGDCLELDGEELSQDIRLTGEELRPGEEYSFCLRDSENRVTASGSLSVQKSARVAALYIDTDNEDLTKIKEDQSLKEPGKLRIVTAEGKEDAAGKLSYIKGRGNATWEWEKKPYALKLDKKTDLLHMGAGSTWVLLANYNDDSGVRNKIVYDLAEKIGLSYSPDSEFVDLYINGYYEGLYQLAEKIEVGDSRVHVADLEEENKKVNRKTGMEEVFSEEKKKGVELVRDPDDITGGYLMELDIDGRYESALSGFITEQGQAVDLKGPKHASRAEIDYISELLQECENAIYGENGINPDTGKGIADYLDLESWTKKYLIEEIAKNFDAGISSNFIYKDSDLNGTGLIYAGPVWDYDFALGNGDWSIRKPEGMIVDQDIRIYVPEKGDEVFRNRWFSALYRQEIFREKLVEEYESCVKAAVEEMVLTGIDGYLDQIRDAWEMNRQRWLGEPASMQRIYRDTLEEHGEYLKNFLEKRLAFLDTVWIDRLDYCTVTFYTEYGSRNFYFQVERGKTVEKPPSYEESFDGKVFAGWYYDEACTRPFEAEAPITEDTEVYAKWIAE</sequence>
<dbReference type="RefSeq" id="WP_186872420.1">
    <property type="nucleotide sequence ID" value="NZ_JACOOR010000006.1"/>
</dbReference>
<accession>A0A923LE03</accession>
<proteinExistence type="predicted"/>
<dbReference type="InterPro" id="IPR013378">
    <property type="entry name" value="InlB-like_B-rpt"/>
</dbReference>
<keyword evidence="2" id="KW-0808">Transferase</keyword>
<dbReference type="GO" id="GO:0016301">
    <property type="term" value="F:kinase activity"/>
    <property type="evidence" value="ECO:0007669"/>
    <property type="project" value="UniProtKB-KW"/>
</dbReference>
<comment type="caution">
    <text evidence="2">The sequence shown here is derived from an EMBL/GenBank/DDBJ whole genome shotgun (WGS) entry which is preliminary data.</text>
</comment>
<organism evidence="2 3">
    <name type="scientific">Anaerosacchariphilus hominis</name>
    <dbReference type="NCBI Taxonomy" id="2763017"/>
    <lineage>
        <taxon>Bacteria</taxon>
        <taxon>Bacillati</taxon>
        <taxon>Bacillota</taxon>
        <taxon>Clostridia</taxon>
        <taxon>Lachnospirales</taxon>
        <taxon>Lachnospiraceae</taxon>
        <taxon>Anaerosacchariphilus</taxon>
    </lineage>
</organism>
<evidence type="ECO:0000256" key="1">
    <source>
        <dbReference type="ARBA" id="ARBA00004196"/>
    </source>
</evidence>
<dbReference type="EMBL" id="JACOOR010000006">
    <property type="protein sequence ID" value="MBC5660347.1"/>
    <property type="molecule type" value="Genomic_DNA"/>
</dbReference>
<keyword evidence="2" id="KW-0418">Kinase</keyword>
<keyword evidence="3" id="KW-1185">Reference proteome</keyword>
<dbReference type="GO" id="GO:0030313">
    <property type="term" value="C:cell envelope"/>
    <property type="evidence" value="ECO:0007669"/>
    <property type="project" value="UniProtKB-SubCell"/>
</dbReference>
<dbReference type="Proteomes" id="UP000649345">
    <property type="component" value="Unassembled WGS sequence"/>
</dbReference>
<dbReference type="Pfam" id="PF09479">
    <property type="entry name" value="Flg_new"/>
    <property type="match status" value="1"/>
</dbReference>
<comment type="subcellular location">
    <subcellularLocation>
        <location evidence="1">Cell envelope</location>
    </subcellularLocation>
</comment>
<evidence type="ECO:0000313" key="2">
    <source>
        <dbReference type="EMBL" id="MBC5660347.1"/>
    </source>
</evidence>
<dbReference type="InterPro" id="IPR042229">
    <property type="entry name" value="Listeria/Bacterioides_rpt_sf"/>
</dbReference>